<evidence type="ECO:0000256" key="2">
    <source>
        <dbReference type="SAM" id="MobiDB-lite"/>
    </source>
</evidence>
<keyword evidence="4" id="KW-1185">Reference proteome</keyword>
<name>A0ABD0XR27_UMBPY</name>
<feature type="region of interest" description="Disordered" evidence="2">
    <location>
        <begin position="1"/>
        <end position="27"/>
    </location>
</feature>
<dbReference type="EMBL" id="JAGEUA010000001">
    <property type="protein sequence ID" value="KAL1022997.1"/>
    <property type="molecule type" value="Genomic_DNA"/>
</dbReference>
<comment type="caution">
    <text evidence="3">The sequence shown here is derived from an EMBL/GenBank/DDBJ whole genome shotgun (WGS) entry which is preliminary data.</text>
</comment>
<comment type="similarity">
    <text evidence="1">Belongs to the protein kinase superfamily.</text>
</comment>
<dbReference type="PANTHER" id="PTHR22972:SF5">
    <property type="entry name" value="INACTIVE TYROSINE-PROTEIN KINASE PEAK1"/>
    <property type="match status" value="1"/>
</dbReference>
<evidence type="ECO:0000313" key="4">
    <source>
        <dbReference type="Proteomes" id="UP001557470"/>
    </source>
</evidence>
<gene>
    <name evidence="3" type="ORF">UPYG_G00035190</name>
</gene>
<dbReference type="InterPro" id="IPR051511">
    <property type="entry name" value="MitoQC_Scaffold_Kinases"/>
</dbReference>
<dbReference type="Proteomes" id="UP001557470">
    <property type="component" value="Unassembled WGS sequence"/>
</dbReference>
<accession>A0ABD0XR27</accession>
<evidence type="ECO:0000313" key="3">
    <source>
        <dbReference type="EMBL" id="KAL1022997.1"/>
    </source>
</evidence>
<protein>
    <recommendedName>
        <fullName evidence="5">Pseudopodium-enriched atypical kinase 1</fullName>
    </recommendedName>
</protein>
<dbReference type="AlphaFoldDB" id="A0ABD0XR27"/>
<evidence type="ECO:0000256" key="1">
    <source>
        <dbReference type="ARBA" id="ARBA00038349"/>
    </source>
</evidence>
<proteinExistence type="inferred from homology"/>
<dbReference type="PANTHER" id="PTHR22972">
    <property type="entry name" value="SERINE/THREONINE PROTEIN KINASE"/>
    <property type="match status" value="1"/>
</dbReference>
<evidence type="ECO:0008006" key="5">
    <source>
        <dbReference type="Google" id="ProtNLM"/>
    </source>
</evidence>
<reference evidence="3 4" key="1">
    <citation type="submission" date="2024-06" db="EMBL/GenBank/DDBJ databases">
        <authorList>
            <person name="Pan Q."/>
            <person name="Wen M."/>
            <person name="Jouanno E."/>
            <person name="Zahm M."/>
            <person name="Klopp C."/>
            <person name="Cabau C."/>
            <person name="Louis A."/>
            <person name="Berthelot C."/>
            <person name="Parey E."/>
            <person name="Roest Crollius H."/>
            <person name="Montfort J."/>
            <person name="Robinson-Rechavi M."/>
            <person name="Bouchez O."/>
            <person name="Lampietro C."/>
            <person name="Lopez Roques C."/>
            <person name="Donnadieu C."/>
            <person name="Postlethwait J."/>
            <person name="Bobe J."/>
            <person name="Verreycken H."/>
            <person name="Guiguen Y."/>
        </authorList>
    </citation>
    <scope>NUCLEOTIDE SEQUENCE [LARGE SCALE GENOMIC DNA]</scope>
    <source>
        <strain evidence="3">Up_M1</strain>
        <tissue evidence="3">Testis</tissue>
    </source>
</reference>
<sequence>MDLPYIAESDPPALPIKQRRGHYSEGSSVSSAVDLELDGSVCSPLATQPYQANTCTDVFLTAADCHAPQCPIHQRYDASRAHQERFFSDSITPPPVPKKRMTRTMSLPGFYLSPLSTPALKPLSQLNFDTPDEQLRHFFSSFYNQGDLSQGIQRRHLMFLRSVAHCLEDGVLLTGESSDELGTFQPEDFLLFENRPPIQIAGSLYYSLHTQKYPRMILAAKINCEPAPSAHPHSVPPQVNIQQIIRSFPSCPVLDKQPEAETTIPSIASQSARKITESPYGGSCEVDKSLAEIKTSSGPTVLSLLDKGYTVTVERDLPQASLEDFVVEGQFMQNTEPLVYERQLSVLLLQLALGLQHLYSNAATCIELRAQNILLVWPVRDRRKEAKQSEERHFCYHENEEKKEEIQELWRKWGTPRVVLTYDPSPTDASLSPTTHSQFAALLLHCLQPTDHASSQHTQSSDYSTQSSPYLPGLLKLASWLQDPNCSLQISDVVGVLQALLWGPRAELFRVNPNRLSILNNWLSLKQALLLLKLAERGLSQELPGLDWENFLCLQYLSLSDAETVMKTTTRLGLHNATTDWSVNLFAH</sequence>
<organism evidence="3 4">
    <name type="scientific">Umbra pygmaea</name>
    <name type="common">Eastern mudminnow</name>
    <dbReference type="NCBI Taxonomy" id="75934"/>
    <lineage>
        <taxon>Eukaryota</taxon>
        <taxon>Metazoa</taxon>
        <taxon>Chordata</taxon>
        <taxon>Craniata</taxon>
        <taxon>Vertebrata</taxon>
        <taxon>Euteleostomi</taxon>
        <taxon>Actinopterygii</taxon>
        <taxon>Neopterygii</taxon>
        <taxon>Teleostei</taxon>
        <taxon>Protacanthopterygii</taxon>
        <taxon>Esociformes</taxon>
        <taxon>Umbridae</taxon>
        <taxon>Umbra</taxon>
    </lineage>
</organism>